<protein>
    <submittedName>
        <fullName evidence="10">Membrane protein-like protein</fullName>
    </submittedName>
</protein>
<dbReference type="RefSeq" id="WP_012872733.1">
    <property type="nucleotide sequence ID" value="NC_013523.1"/>
</dbReference>
<feature type="transmembrane region" description="Helical" evidence="8">
    <location>
        <begin position="22"/>
        <end position="40"/>
    </location>
</feature>
<dbReference type="KEGG" id="sti:Sthe_2271"/>
<gene>
    <name evidence="10" type="ordered locus">Sthe_2271</name>
</gene>
<reference evidence="10 11" key="2">
    <citation type="journal article" date="2010" name="Stand. Genomic Sci.">
        <title>Complete genome sequence of Desulfohalobium retbaense type strain (HR(100)).</title>
        <authorList>
            <person name="Spring S."/>
            <person name="Nolan M."/>
            <person name="Lapidus A."/>
            <person name="Glavina Del Rio T."/>
            <person name="Copeland A."/>
            <person name="Tice H."/>
            <person name="Cheng J.F."/>
            <person name="Lucas S."/>
            <person name="Land M."/>
            <person name="Chen F."/>
            <person name="Bruce D."/>
            <person name="Goodwin L."/>
            <person name="Pitluck S."/>
            <person name="Ivanova N."/>
            <person name="Mavromatis K."/>
            <person name="Mikhailova N."/>
            <person name="Pati A."/>
            <person name="Chen A."/>
            <person name="Palaniappan K."/>
            <person name="Hauser L."/>
            <person name="Chang Y.J."/>
            <person name="Jeffries C.D."/>
            <person name="Munk C."/>
            <person name="Kiss H."/>
            <person name="Chain P."/>
            <person name="Han C."/>
            <person name="Brettin T."/>
            <person name="Detter J.C."/>
            <person name="Schuler E."/>
            <person name="Goker M."/>
            <person name="Rohde M."/>
            <person name="Bristow J."/>
            <person name="Eisen J.A."/>
            <person name="Markowitz V."/>
            <person name="Hugenholtz P."/>
            <person name="Kyrpides N.C."/>
            <person name="Klenk H.P."/>
        </authorList>
    </citation>
    <scope>NUCLEOTIDE SEQUENCE [LARGE SCALE GENOMIC DNA]</scope>
    <source>
        <strain evidence="11">ATCC 49802 / DSM 20745 / S 6022</strain>
    </source>
</reference>
<feature type="transmembrane region" description="Helical" evidence="8">
    <location>
        <begin position="280"/>
        <end position="297"/>
    </location>
</feature>
<evidence type="ECO:0000259" key="9">
    <source>
        <dbReference type="Pfam" id="PF13231"/>
    </source>
</evidence>
<keyword evidence="7 8" id="KW-0472">Membrane</keyword>
<evidence type="ECO:0000256" key="2">
    <source>
        <dbReference type="ARBA" id="ARBA00022475"/>
    </source>
</evidence>
<feature type="transmembrane region" description="Helical" evidence="8">
    <location>
        <begin position="220"/>
        <end position="243"/>
    </location>
</feature>
<feature type="transmembrane region" description="Helical" evidence="8">
    <location>
        <begin position="148"/>
        <end position="164"/>
    </location>
</feature>
<dbReference type="HOGENOM" id="CLU_518456_0_0_0"/>
<name>D1C6R7_SPHTD</name>
<dbReference type="eggNOG" id="COG5305">
    <property type="taxonomic scope" value="Bacteria"/>
</dbReference>
<keyword evidence="3" id="KW-0328">Glycosyltransferase</keyword>
<sequence>MTVTESARAGSERAGRLIYARLAHYGVLAAIVVAGAALRLTALNRQSLWFDEIDVVVRAQRPLDQVLRTFVAAGENGPLYNILLALWVRLAGISEIAVRAPSAVAGVVGVLLIYLLGRRVAGATVGLIGAGLLAISPYHVWYSQEAKMYAMVVVLALASTYALVEALERNERRWWVAYAVSTTLLFYTHVATVLVFAAQSLYAFYTVILRRAWPGRARGWLLAVAVLTLPYVPIALWALRVIGGQVATWHAQVGLWDALQIFAVKFAVNRYDVVVQERAAVLYAVLAGLGAVVLALRRQPARWWLLLLSLSVVPVVGLWLVSLRQSVFSDRYAIVALPAYLLLVAATVAWLIRQRWIWPLGLAAAFLLVTFAWGPLRDVNRAHTAQKEDWRSAYAWVADHAQPGDVLVVTPGYLITTYDYFAQREPRLAQYQAIAMRSFTADVWFNEEEMVRLLQERAGSATGFWLIESPDRVGADDPERALERWLDTHGNPTEELVVNGVRVTRYELSAPPAEIDTA</sequence>
<evidence type="ECO:0000256" key="7">
    <source>
        <dbReference type="ARBA" id="ARBA00023136"/>
    </source>
</evidence>
<keyword evidence="4" id="KW-0808">Transferase</keyword>
<dbReference type="InterPro" id="IPR050297">
    <property type="entry name" value="LipidA_mod_glycosyltrf_83"/>
</dbReference>
<accession>D1C6R7</accession>
<evidence type="ECO:0000256" key="4">
    <source>
        <dbReference type="ARBA" id="ARBA00022679"/>
    </source>
</evidence>
<evidence type="ECO:0000313" key="10">
    <source>
        <dbReference type="EMBL" id="ACZ39692.1"/>
    </source>
</evidence>
<feature type="transmembrane region" description="Helical" evidence="8">
    <location>
        <begin position="184"/>
        <end position="208"/>
    </location>
</feature>
<dbReference type="GO" id="GO:0009103">
    <property type="term" value="P:lipopolysaccharide biosynthetic process"/>
    <property type="evidence" value="ECO:0007669"/>
    <property type="project" value="UniProtKB-ARBA"/>
</dbReference>
<dbReference type="InParanoid" id="D1C6R7"/>
<dbReference type="PANTHER" id="PTHR33908">
    <property type="entry name" value="MANNOSYLTRANSFERASE YKCB-RELATED"/>
    <property type="match status" value="1"/>
</dbReference>
<organism evidence="10 11">
    <name type="scientific">Sphaerobacter thermophilus (strain ATCC 49802 / DSM 20745 / KCCM 41009 / NCIMB 13125 / S 6022)</name>
    <dbReference type="NCBI Taxonomy" id="479434"/>
    <lineage>
        <taxon>Bacteria</taxon>
        <taxon>Pseudomonadati</taxon>
        <taxon>Thermomicrobiota</taxon>
        <taxon>Thermomicrobia</taxon>
        <taxon>Sphaerobacterales</taxon>
        <taxon>Sphaerobacterineae</taxon>
        <taxon>Sphaerobacteraceae</taxon>
        <taxon>Sphaerobacter</taxon>
    </lineage>
</organism>
<dbReference type="GO" id="GO:0016763">
    <property type="term" value="F:pentosyltransferase activity"/>
    <property type="evidence" value="ECO:0007669"/>
    <property type="project" value="TreeGrafter"/>
</dbReference>
<dbReference type="STRING" id="479434.Sthe_2271"/>
<dbReference type="Proteomes" id="UP000002027">
    <property type="component" value="Chromosome 1"/>
</dbReference>
<keyword evidence="5 8" id="KW-0812">Transmembrane</keyword>
<keyword evidence="11" id="KW-1185">Reference proteome</keyword>
<feature type="transmembrane region" description="Helical" evidence="8">
    <location>
        <begin position="303"/>
        <end position="321"/>
    </location>
</feature>
<feature type="transmembrane region" description="Helical" evidence="8">
    <location>
        <begin position="122"/>
        <end position="141"/>
    </location>
</feature>
<dbReference type="EMBL" id="CP001823">
    <property type="protein sequence ID" value="ACZ39692.1"/>
    <property type="molecule type" value="Genomic_DNA"/>
</dbReference>
<reference evidence="11" key="1">
    <citation type="submission" date="2009-11" db="EMBL/GenBank/DDBJ databases">
        <title>The complete chromosome 1 of Sphaerobacter thermophilus DSM 20745.</title>
        <authorList>
            <person name="Lucas S."/>
            <person name="Copeland A."/>
            <person name="Lapidus A."/>
            <person name="Glavina del Rio T."/>
            <person name="Dalin E."/>
            <person name="Tice H."/>
            <person name="Bruce D."/>
            <person name="Goodwin L."/>
            <person name="Pitluck S."/>
            <person name="Kyrpides N."/>
            <person name="Mavromatis K."/>
            <person name="Ivanova N."/>
            <person name="Mikhailova N."/>
            <person name="LaButti K.M."/>
            <person name="Clum A."/>
            <person name="Sun H.I."/>
            <person name="Brettin T."/>
            <person name="Detter J.C."/>
            <person name="Han C."/>
            <person name="Larimer F."/>
            <person name="Land M."/>
            <person name="Hauser L."/>
            <person name="Markowitz V."/>
            <person name="Cheng J.F."/>
            <person name="Hugenholtz P."/>
            <person name="Woyke T."/>
            <person name="Wu D."/>
            <person name="Steenblock K."/>
            <person name="Schneider S."/>
            <person name="Pukall R."/>
            <person name="Goeker M."/>
            <person name="Klenk H.P."/>
            <person name="Eisen J.A."/>
        </authorList>
    </citation>
    <scope>NUCLEOTIDE SEQUENCE [LARGE SCALE GENOMIC DNA]</scope>
    <source>
        <strain evidence="11">ATCC 49802 / DSM 20745 / S 6022</strain>
    </source>
</reference>
<evidence type="ECO:0000256" key="5">
    <source>
        <dbReference type="ARBA" id="ARBA00022692"/>
    </source>
</evidence>
<dbReference type="Pfam" id="PF13231">
    <property type="entry name" value="PMT_2"/>
    <property type="match status" value="1"/>
</dbReference>
<dbReference type="AlphaFoldDB" id="D1C6R7"/>
<evidence type="ECO:0000256" key="6">
    <source>
        <dbReference type="ARBA" id="ARBA00022989"/>
    </source>
</evidence>
<keyword evidence="6 8" id="KW-1133">Transmembrane helix</keyword>
<keyword evidence="2" id="KW-1003">Cell membrane</keyword>
<comment type="subcellular location">
    <subcellularLocation>
        <location evidence="1">Cell membrane</location>
        <topology evidence="1">Multi-pass membrane protein</topology>
    </subcellularLocation>
</comment>
<feature type="transmembrane region" description="Helical" evidence="8">
    <location>
        <begin position="358"/>
        <end position="376"/>
    </location>
</feature>
<evidence type="ECO:0000256" key="3">
    <source>
        <dbReference type="ARBA" id="ARBA00022676"/>
    </source>
</evidence>
<feature type="transmembrane region" description="Helical" evidence="8">
    <location>
        <begin position="96"/>
        <end position="116"/>
    </location>
</feature>
<evidence type="ECO:0000256" key="1">
    <source>
        <dbReference type="ARBA" id="ARBA00004651"/>
    </source>
</evidence>
<feature type="transmembrane region" description="Helical" evidence="8">
    <location>
        <begin position="333"/>
        <end position="352"/>
    </location>
</feature>
<evidence type="ECO:0000256" key="8">
    <source>
        <dbReference type="SAM" id="Phobius"/>
    </source>
</evidence>
<dbReference type="InterPro" id="IPR038731">
    <property type="entry name" value="RgtA/B/C-like"/>
</dbReference>
<dbReference type="PANTHER" id="PTHR33908:SF11">
    <property type="entry name" value="MEMBRANE PROTEIN"/>
    <property type="match status" value="1"/>
</dbReference>
<feature type="domain" description="Glycosyltransferase RgtA/B/C/D-like" evidence="9">
    <location>
        <begin position="77"/>
        <end position="237"/>
    </location>
</feature>
<proteinExistence type="predicted"/>
<dbReference type="GO" id="GO:0005886">
    <property type="term" value="C:plasma membrane"/>
    <property type="evidence" value="ECO:0007669"/>
    <property type="project" value="UniProtKB-SubCell"/>
</dbReference>
<evidence type="ECO:0000313" key="11">
    <source>
        <dbReference type="Proteomes" id="UP000002027"/>
    </source>
</evidence>